<comment type="caution">
    <text evidence="2">The sequence shown here is derived from an EMBL/GenBank/DDBJ whole genome shotgun (WGS) entry which is preliminary data.</text>
</comment>
<dbReference type="Pfam" id="PF01966">
    <property type="entry name" value="HD"/>
    <property type="match status" value="1"/>
</dbReference>
<evidence type="ECO:0000259" key="1">
    <source>
        <dbReference type="SMART" id="SM00471"/>
    </source>
</evidence>
<organism evidence="2 3">
    <name type="scientific">Phyllosticta citriasiana</name>
    <dbReference type="NCBI Taxonomy" id="595635"/>
    <lineage>
        <taxon>Eukaryota</taxon>
        <taxon>Fungi</taxon>
        <taxon>Dikarya</taxon>
        <taxon>Ascomycota</taxon>
        <taxon>Pezizomycotina</taxon>
        <taxon>Dothideomycetes</taxon>
        <taxon>Dothideomycetes incertae sedis</taxon>
        <taxon>Botryosphaeriales</taxon>
        <taxon>Phyllostictaceae</taxon>
        <taxon>Phyllosticta</taxon>
    </lineage>
</organism>
<evidence type="ECO:0000313" key="3">
    <source>
        <dbReference type="Proteomes" id="UP001363622"/>
    </source>
</evidence>
<dbReference type="SUPFAM" id="SSF109604">
    <property type="entry name" value="HD-domain/PDEase-like"/>
    <property type="match status" value="1"/>
</dbReference>
<sequence>MEALDENAALFESVKDYVKDYMTRYDASHDFYHILRVLGMAKLILAETQEEGRQGLDETAVFLAALLHDIGDHKYAQPGEDVENQIAKLLVERGASPTLAAKVQTIAINVSYSTESKNPVAFRAVLDRHPELAIVQDADRLDSLGAAGIARTFVYTGAKRADMKDAIAHFDEKLVKLEGMMKTTAGKRLAAERTRRIREYQSWWRDECGQTF</sequence>
<feature type="domain" description="HD/PDEase" evidence="1">
    <location>
        <begin position="26"/>
        <end position="153"/>
    </location>
</feature>
<dbReference type="Proteomes" id="UP001363622">
    <property type="component" value="Unassembled WGS sequence"/>
</dbReference>
<protein>
    <submittedName>
        <fullName evidence="2">HD domain-containing protein</fullName>
    </submittedName>
</protein>
<dbReference type="CDD" id="cd00077">
    <property type="entry name" value="HDc"/>
    <property type="match status" value="1"/>
</dbReference>
<reference evidence="2 3" key="1">
    <citation type="submission" date="2024-04" db="EMBL/GenBank/DDBJ databases">
        <title>Phyllosticta paracitricarpa is synonymous to the EU quarantine fungus P. citricarpa based on phylogenomic analyses.</title>
        <authorList>
            <consortium name="Lawrence Berkeley National Laboratory"/>
            <person name="Van Ingen-Buijs V.A."/>
            <person name="Van Westerhoven A.C."/>
            <person name="Haridas S."/>
            <person name="Skiadas P."/>
            <person name="Martin F."/>
            <person name="Groenewald J.Z."/>
            <person name="Crous P.W."/>
            <person name="Seidl M.F."/>
        </authorList>
    </citation>
    <scope>NUCLEOTIDE SEQUENCE [LARGE SCALE GENOMIC DNA]</scope>
    <source>
        <strain evidence="2 3">CBS 123371</strain>
    </source>
</reference>
<evidence type="ECO:0000313" key="2">
    <source>
        <dbReference type="EMBL" id="KAK7514886.1"/>
    </source>
</evidence>
<dbReference type="InterPro" id="IPR006674">
    <property type="entry name" value="HD_domain"/>
</dbReference>
<keyword evidence="3" id="KW-1185">Reference proteome</keyword>
<dbReference type="EMBL" id="JBBPHU010000008">
    <property type="protein sequence ID" value="KAK7514886.1"/>
    <property type="molecule type" value="Genomic_DNA"/>
</dbReference>
<name>A0ABR1KHH9_9PEZI</name>
<proteinExistence type="predicted"/>
<dbReference type="PANTHER" id="PTHR33594">
    <property type="entry name" value="SUPERFAMILY HYDROLASE, PUTATIVE (AFU_ORTHOLOGUE AFUA_1G03035)-RELATED"/>
    <property type="match status" value="1"/>
</dbReference>
<gene>
    <name evidence="2" type="ORF">IWZ03DRAFT_314701</name>
</gene>
<dbReference type="Gene3D" id="1.10.3210.50">
    <property type="match status" value="1"/>
</dbReference>
<dbReference type="PANTHER" id="PTHR33594:SF1">
    <property type="entry name" value="HD_PDEASE DOMAIN-CONTAINING PROTEIN"/>
    <property type="match status" value="1"/>
</dbReference>
<dbReference type="SMART" id="SM00471">
    <property type="entry name" value="HDc"/>
    <property type="match status" value="1"/>
</dbReference>
<accession>A0ABR1KHH9</accession>
<dbReference type="InterPro" id="IPR003607">
    <property type="entry name" value="HD/PDEase_dom"/>
</dbReference>